<dbReference type="PROSITE" id="PS50103">
    <property type="entry name" value="ZF_C3H1"/>
    <property type="match status" value="1"/>
</dbReference>
<accession>A0A093VBR5</accession>
<evidence type="ECO:0000259" key="4">
    <source>
        <dbReference type="PROSITE" id="PS50103"/>
    </source>
</evidence>
<evidence type="ECO:0000256" key="3">
    <source>
        <dbReference type="SAM" id="MobiDB-lite"/>
    </source>
</evidence>
<dbReference type="Pfam" id="PF25543">
    <property type="entry name" value="zf-CCCH_tandem"/>
    <property type="match status" value="1"/>
</dbReference>
<keyword evidence="1" id="KW-0862">Zinc</keyword>
<feature type="domain" description="C3H1-type" evidence="4">
    <location>
        <begin position="262"/>
        <end position="289"/>
    </location>
</feature>
<feature type="compositionally biased region" description="Polar residues" evidence="3">
    <location>
        <begin position="484"/>
        <end position="501"/>
    </location>
</feature>
<feature type="zinc finger region" description="C3H1-type" evidence="1">
    <location>
        <begin position="262"/>
        <end position="289"/>
    </location>
</feature>
<keyword evidence="2" id="KW-0175">Coiled coil</keyword>
<dbReference type="Pfam" id="PF00642">
    <property type="entry name" value="zf-CCCH"/>
    <property type="match status" value="1"/>
</dbReference>
<name>A0A093VBR5_TALMA</name>
<dbReference type="eggNOG" id="ENOG502SJHR">
    <property type="taxonomic scope" value="Eukaryota"/>
</dbReference>
<evidence type="ECO:0000256" key="1">
    <source>
        <dbReference type="PROSITE-ProRule" id="PRU00723"/>
    </source>
</evidence>
<dbReference type="Gene3D" id="4.10.1000.10">
    <property type="entry name" value="Zinc finger, CCCH-type"/>
    <property type="match status" value="1"/>
</dbReference>
<dbReference type="InterPro" id="IPR057683">
    <property type="entry name" value="DUF7923"/>
</dbReference>
<reference key="1">
    <citation type="journal article" date="2014" name="PLoS Genet.">
        <title>Signature Gene Expression Reveals Novel Clues to the Molecular Mechanisms of Dimorphic Transition in Penicillium marneffei.</title>
        <authorList>
            <person name="Yang E."/>
            <person name="Wang G."/>
            <person name="Cai J."/>
            <person name="Woo P.C."/>
            <person name="Lau S.K."/>
            <person name="Yuen K.-Y."/>
            <person name="Chow W.-N."/>
            <person name="Lin X."/>
        </authorList>
    </citation>
    <scope>NUCLEOTIDE SEQUENCE [LARGE SCALE GENOMIC DNA]</scope>
    <source>
        <strain>PM1</strain>
    </source>
</reference>
<dbReference type="AlphaFoldDB" id="A0A093VBR5"/>
<dbReference type="HOGENOM" id="CLU_031811_5_1_1"/>
<evidence type="ECO:0000313" key="5">
    <source>
        <dbReference type="EMBL" id="KFX44156.1"/>
    </source>
</evidence>
<feature type="compositionally biased region" description="Polar residues" evidence="3">
    <location>
        <begin position="508"/>
        <end position="517"/>
    </location>
</feature>
<gene>
    <name evidence="5" type="ORF">GQ26_0300690</name>
</gene>
<comment type="caution">
    <text evidence="5">The sequence shown here is derived from an EMBL/GenBank/DDBJ whole genome shotgun (WGS) entry which is preliminary data.</text>
</comment>
<dbReference type="Pfam" id="PF25542">
    <property type="entry name" value="zf-CCCH_12"/>
    <property type="match status" value="1"/>
</dbReference>
<dbReference type="InterPro" id="IPR000571">
    <property type="entry name" value="Znf_CCCH"/>
</dbReference>
<dbReference type="GO" id="GO:0008270">
    <property type="term" value="F:zinc ion binding"/>
    <property type="evidence" value="ECO:0007669"/>
    <property type="project" value="UniProtKB-KW"/>
</dbReference>
<dbReference type="InterPro" id="IPR057654">
    <property type="entry name" value="Znf-CCCH_tandem"/>
</dbReference>
<keyword evidence="1" id="KW-0863">Zinc-finger</keyword>
<feature type="coiled-coil region" evidence="2">
    <location>
        <begin position="7"/>
        <end position="62"/>
    </location>
</feature>
<proteinExistence type="predicted"/>
<reference evidence="5" key="2">
    <citation type="journal article" date="2014" name="PLoS Genet.">
        <title>Signature gene expression reveals novel clues to the molecular mechanisms of dimorphic transition in Penicillium marneffei.</title>
        <authorList>
            <person name="Yang E."/>
            <person name="Wang G."/>
            <person name="Cai J."/>
            <person name="Woo P.C."/>
            <person name="Lau S.K."/>
            <person name="Yuen K.-Y."/>
            <person name="Chow W.-N."/>
            <person name="Lin X."/>
        </authorList>
    </citation>
    <scope>NUCLEOTIDE SEQUENCE</scope>
    <source>
        <strain evidence="5">PM1</strain>
    </source>
</reference>
<feature type="region of interest" description="Disordered" evidence="3">
    <location>
        <begin position="474"/>
        <end position="517"/>
    </location>
</feature>
<keyword evidence="1" id="KW-0479">Metal-binding</keyword>
<dbReference type="Pfam" id="PF25540">
    <property type="entry name" value="DUF7923"/>
    <property type="match status" value="1"/>
</dbReference>
<evidence type="ECO:0000256" key="2">
    <source>
        <dbReference type="SAM" id="Coils"/>
    </source>
</evidence>
<dbReference type="SMART" id="SM00356">
    <property type="entry name" value="ZnF_C3H1"/>
    <property type="match status" value="2"/>
</dbReference>
<dbReference type="PANTHER" id="PTHR37543">
    <property type="entry name" value="CCCH ZINC FINGER DNA BINDING PROTEIN (AFU_ORTHOLOGUE AFUA_5G12760)"/>
    <property type="match status" value="1"/>
</dbReference>
<protein>
    <submittedName>
        <fullName evidence="5">Zinc finger CCCH domain-containing protein 65</fullName>
    </submittedName>
</protein>
<dbReference type="PANTHER" id="PTHR37543:SF1">
    <property type="entry name" value="CCCH ZINC FINGER DNA BINDING PROTEIN (AFU_ORTHOLOGUE AFUA_5G12760)"/>
    <property type="match status" value="1"/>
</dbReference>
<dbReference type="EMBL" id="JPOX01000030">
    <property type="protein sequence ID" value="KFX44156.1"/>
    <property type="molecule type" value="Genomic_DNA"/>
</dbReference>
<organism evidence="5">
    <name type="scientific">Talaromyces marneffei PM1</name>
    <dbReference type="NCBI Taxonomy" id="1077442"/>
    <lineage>
        <taxon>Eukaryota</taxon>
        <taxon>Fungi</taxon>
        <taxon>Dikarya</taxon>
        <taxon>Ascomycota</taxon>
        <taxon>Pezizomycotina</taxon>
        <taxon>Eurotiomycetes</taxon>
        <taxon>Eurotiomycetidae</taxon>
        <taxon>Eurotiales</taxon>
        <taxon>Trichocomaceae</taxon>
        <taxon>Talaromyces</taxon>
        <taxon>Talaromyces sect. Talaromyces</taxon>
    </lineage>
</organism>
<sequence>MLNDTDLKKLNNDLKAITQTSKTYQNNMQIVFERFQDLLEQYNSLKSDYEEEKEGRERYKRQAKAQSLIQDRNPFVLVLIDGDGYMFKEDLIRAGAEGGVRAARLLSHSIKALLPPDIPDSCPIMVRIYANVFSLSAALARANLIDKEARSFSKFASSFTHAQDLFDFVDVDTKNEGAKSKIREMFHLFADNHQCKHIFFGGCHDVAYLSILAPYRNGTNHITLLKTANMSAEYETLGLSLKELPSVFMFTPLEDNQSPPILPDKPICTHFFKGICKFGASCTKSHVFSAGLKFKINENPFKLLSKSPNRPLSRNLSIPSRKQSYAKLLPKGSGNTTKRIPVDKDGGRIDTYTPSPSGELFAKYKDLSPRPCNKHHLLGECKEIGCQFDHGYMESELIDVMKYHTKRRQCLDGRGCKSLTCVYGHHCQIDGCTGGSPCKMSRAFHNFDPRVAQWVEPDVSTEDSDVEKFEAIWNGTGGNRTEDQSSQSFSAAETTNKNTSPDLLETEGSASTFSIEW</sequence>